<feature type="domain" description="Ice-binding protein C-terminal" evidence="1">
    <location>
        <begin position="92"/>
        <end position="114"/>
    </location>
</feature>
<reference evidence="2" key="1">
    <citation type="submission" date="2019-08" db="EMBL/GenBank/DDBJ databases">
        <authorList>
            <person name="Kucharzyk K."/>
            <person name="Murdoch R.W."/>
            <person name="Higgins S."/>
            <person name="Loffler F."/>
        </authorList>
    </citation>
    <scope>NUCLEOTIDE SEQUENCE</scope>
</reference>
<dbReference type="Pfam" id="PF07589">
    <property type="entry name" value="PEP-CTERM"/>
    <property type="match status" value="1"/>
</dbReference>
<comment type="caution">
    <text evidence="2">The sequence shown here is derived from an EMBL/GenBank/DDBJ whole genome shotgun (WGS) entry which is preliminary data.</text>
</comment>
<accession>A0A645DCP6</accession>
<name>A0A645DCP6_9ZZZZ</name>
<protein>
    <recommendedName>
        <fullName evidence="1">Ice-binding protein C-terminal domain-containing protein</fullName>
    </recommendedName>
</protein>
<sequence>MNAIGFEVGDWATCCQVSDLYISFDNNAPIRVGHSTVFGDGFLTNRGAGVFVAAFDDVATFAKVTFWGDGWGEVLNMGGTIHYASLRQGSLQVPEPVSLALVGIGLLGVGFSRRRKSA</sequence>
<organism evidence="2">
    <name type="scientific">bioreactor metagenome</name>
    <dbReference type="NCBI Taxonomy" id="1076179"/>
    <lineage>
        <taxon>unclassified sequences</taxon>
        <taxon>metagenomes</taxon>
        <taxon>ecological metagenomes</taxon>
    </lineage>
</organism>
<dbReference type="InterPro" id="IPR013424">
    <property type="entry name" value="Ice-binding_C"/>
</dbReference>
<dbReference type="NCBIfam" id="TIGR02595">
    <property type="entry name" value="PEP_CTERM"/>
    <property type="match status" value="1"/>
</dbReference>
<dbReference type="EMBL" id="VSSQ01034752">
    <property type="protein sequence ID" value="MPM86798.1"/>
    <property type="molecule type" value="Genomic_DNA"/>
</dbReference>
<dbReference type="AlphaFoldDB" id="A0A645DCP6"/>
<proteinExistence type="predicted"/>
<evidence type="ECO:0000259" key="1">
    <source>
        <dbReference type="Pfam" id="PF07589"/>
    </source>
</evidence>
<gene>
    <name evidence="2" type="ORF">SDC9_133890</name>
</gene>
<evidence type="ECO:0000313" key="2">
    <source>
        <dbReference type="EMBL" id="MPM86798.1"/>
    </source>
</evidence>